<gene>
    <name evidence="10" type="ORF">JF544_14010</name>
</gene>
<evidence type="ECO:0000259" key="9">
    <source>
        <dbReference type="PROSITE" id="PS50928"/>
    </source>
</evidence>
<keyword evidence="7 8" id="KW-0472">Membrane</keyword>
<dbReference type="Gene3D" id="1.10.3720.10">
    <property type="entry name" value="MetI-like"/>
    <property type="match status" value="2"/>
</dbReference>
<evidence type="ECO:0000256" key="2">
    <source>
        <dbReference type="ARBA" id="ARBA00022448"/>
    </source>
</evidence>
<evidence type="ECO:0000256" key="4">
    <source>
        <dbReference type="ARBA" id="ARBA00022519"/>
    </source>
</evidence>
<evidence type="ECO:0000256" key="7">
    <source>
        <dbReference type="ARBA" id="ARBA00023136"/>
    </source>
</evidence>
<sequence>MQWINKWRGTASTKLAGLLIALFFAWFIVAFLIYPNVNLLKTTFIIDGSLSLEAVNKLVSSSRAVQSLINSFLLAVSLVMTVNIVGIFLVLVMNYFDIKGIRVLSLGYYTTLIYSGVVLVAGYKFLYGEQGFLTNLLAGIFPGFDTGWFTGYGAVLFVMTFAITSNHVIFLSNAIKKVDYQTIEAAKSMGASDFYIIRRVVLPVLKPTIFAVTILIFLIGLSATSAPLIVGGQDFQTINPMILTFAKSVTSRDIAAILSIVLGIATMVLLMFMQRMENNGNFISVSKVKSTIKKQKIENKWANALVHIAAYLLFVIYALPVVLIIIFSFTDTFSIENATLALDHFTLDNYLLLFTDFSAFRPYFISIAYSAASAFIVVMITLLVSRILQRHKNIYTQLLEYSMMIPWLLPSTLIALGLILTYDKPNSLLGNQVLTGSVWMLLVAYIIVQLPFTLRMLKAAFFTLDHSLEEAAKNLGASSMYTFRRILLPVILPSTLAVMVLNFNNMLADYDLTVFLFQPLLEPLGIVIKSSTDPQASTDAKALMLVYSVVLMVISSVALYFVYGRKSK</sequence>
<comment type="caution">
    <text evidence="10">The sequence shown here is derived from an EMBL/GenBank/DDBJ whole genome shotgun (WGS) entry which is preliminary data.</text>
</comment>
<evidence type="ECO:0000256" key="1">
    <source>
        <dbReference type="ARBA" id="ARBA00004429"/>
    </source>
</evidence>
<dbReference type="PANTHER" id="PTHR43357">
    <property type="entry name" value="INNER MEMBRANE ABC TRANSPORTER PERMEASE PROTEIN YDCV"/>
    <property type="match status" value="1"/>
</dbReference>
<feature type="transmembrane region" description="Helical" evidence="8">
    <location>
        <begin position="108"/>
        <end position="127"/>
    </location>
</feature>
<feature type="transmembrane region" description="Helical" evidence="8">
    <location>
        <begin position="72"/>
        <end position="96"/>
    </location>
</feature>
<feature type="domain" description="ABC transmembrane type-1" evidence="9">
    <location>
        <begin position="68"/>
        <end position="273"/>
    </location>
</feature>
<evidence type="ECO:0000256" key="8">
    <source>
        <dbReference type="RuleBase" id="RU363032"/>
    </source>
</evidence>
<feature type="transmembrane region" description="Helical" evidence="8">
    <location>
        <begin position="304"/>
        <end position="329"/>
    </location>
</feature>
<keyword evidence="11" id="KW-1185">Reference proteome</keyword>
<evidence type="ECO:0000256" key="5">
    <source>
        <dbReference type="ARBA" id="ARBA00022692"/>
    </source>
</evidence>
<keyword evidence="4" id="KW-0997">Cell inner membrane</keyword>
<comment type="subcellular location">
    <subcellularLocation>
        <location evidence="1">Cell inner membrane</location>
        <topology evidence="1">Multi-pass membrane protein</topology>
    </subcellularLocation>
    <subcellularLocation>
        <location evidence="8">Cell membrane</location>
        <topology evidence="8">Multi-pass membrane protein</topology>
    </subcellularLocation>
</comment>
<feature type="transmembrane region" description="Helical" evidence="8">
    <location>
        <begin position="254"/>
        <end position="273"/>
    </location>
</feature>
<comment type="similarity">
    <text evidence="8">Belongs to the binding-protein-dependent transport system permease family.</text>
</comment>
<dbReference type="Pfam" id="PF00528">
    <property type="entry name" value="BPD_transp_1"/>
    <property type="match status" value="1"/>
</dbReference>
<dbReference type="InterPro" id="IPR000515">
    <property type="entry name" value="MetI-like"/>
</dbReference>
<keyword evidence="2 8" id="KW-0813">Transport</keyword>
<dbReference type="Proteomes" id="UP000663970">
    <property type="component" value="Unassembled WGS sequence"/>
</dbReference>
<feature type="transmembrane region" description="Helical" evidence="8">
    <location>
        <begin position="405"/>
        <end position="422"/>
    </location>
</feature>
<evidence type="ECO:0000313" key="11">
    <source>
        <dbReference type="Proteomes" id="UP000663970"/>
    </source>
</evidence>
<accession>A0ABS3DYR7</accession>
<feature type="domain" description="ABC transmembrane type-1" evidence="9">
    <location>
        <begin position="363"/>
        <end position="562"/>
    </location>
</feature>
<proteinExistence type="inferred from homology"/>
<organism evidence="10 11">
    <name type="scientific">Halobacillus kuroshimensis</name>
    <dbReference type="NCBI Taxonomy" id="302481"/>
    <lineage>
        <taxon>Bacteria</taxon>
        <taxon>Bacillati</taxon>
        <taxon>Bacillota</taxon>
        <taxon>Bacilli</taxon>
        <taxon>Bacillales</taxon>
        <taxon>Bacillaceae</taxon>
        <taxon>Halobacillus</taxon>
    </lineage>
</organism>
<evidence type="ECO:0000313" key="10">
    <source>
        <dbReference type="EMBL" id="MBN8236378.1"/>
    </source>
</evidence>
<feature type="transmembrane region" description="Helical" evidence="8">
    <location>
        <begin position="208"/>
        <end position="230"/>
    </location>
</feature>
<dbReference type="EMBL" id="JAEKJY010000004">
    <property type="protein sequence ID" value="MBN8236378.1"/>
    <property type="molecule type" value="Genomic_DNA"/>
</dbReference>
<feature type="transmembrane region" description="Helical" evidence="8">
    <location>
        <begin position="147"/>
        <end position="171"/>
    </location>
</feature>
<feature type="transmembrane region" description="Helical" evidence="8">
    <location>
        <begin position="15"/>
        <end position="34"/>
    </location>
</feature>
<feature type="transmembrane region" description="Helical" evidence="8">
    <location>
        <begin position="363"/>
        <end position="384"/>
    </location>
</feature>
<dbReference type="RefSeq" id="WP_206934779.1">
    <property type="nucleotide sequence ID" value="NZ_JAEKJY010000004.1"/>
</dbReference>
<feature type="transmembrane region" description="Helical" evidence="8">
    <location>
        <begin position="542"/>
        <end position="563"/>
    </location>
</feature>
<keyword evidence="5 8" id="KW-0812">Transmembrane</keyword>
<dbReference type="PROSITE" id="PS50928">
    <property type="entry name" value="ABC_TM1"/>
    <property type="match status" value="2"/>
</dbReference>
<protein>
    <submittedName>
        <fullName evidence="10">Iron ABC transporter permease</fullName>
    </submittedName>
</protein>
<dbReference type="CDD" id="cd06261">
    <property type="entry name" value="TM_PBP2"/>
    <property type="match status" value="2"/>
</dbReference>
<dbReference type="SUPFAM" id="SSF161098">
    <property type="entry name" value="MetI-like"/>
    <property type="match status" value="2"/>
</dbReference>
<keyword evidence="6 8" id="KW-1133">Transmembrane helix</keyword>
<feature type="transmembrane region" description="Helical" evidence="8">
    <location>
        <begin position="486"/>
        <end position="503"/>
    </location>
</feature>
<keyword evidence="3" id="KW-1003">Cell membrane</keyword>
<dbReference type="PANTHER" id="PTHR43357:SF4">
    <property type="entry name" value="INNER MEMBRANE ABC TRANSPORTER PERMEASE PROTEIN YDCV"/>
    <property type="match status" value="1"/>
</dbReference>
<dbReference type="InterPro" id="IPR035906">
    <property type="entry name" value="MetI-like_sf"/>
</dbReference>
<reference evidence="10 11" key="1">
    <citation type="submission" date="2020-12" db="EMBL/GenBank/DDBJ databases">
        <title>Oil enriched cultivation method for isolating marine PHA-producing bacteria.</title>
        <authorList>
            <person name="Zheng W."/>
            <person name="Yu S."/>
            <person name="Huang Y."/>
        </authorList>
    </citation>
    <scope>NUCLEOTIDE SEQUENCE [LARGE SCALE GENOMIC DNA]</scope>
    <source>
        <strain evidence="10 11">SY-2-6</strain>
    </source>
</reference>
<name>A0ABS3DYR7_9BACI</name>
<evidence type="ECO:0000256" key="3">
    <source>
        <dbReference type="ARBA" id="ARBA00022475"/>
    </source>
</evidence>
<evidence type="ECO:0000256" key="6">
    <source>
        <dbReference type="ARBA" id="ARBA00022989"/>
    </source>
</evidence>
<feature type="transmembrane region" description="Helical" evidence="8">
    <location>
        <begin position="428"/>
        <end position="448"/>
    </location>
</feature>